<evidence type="ECO:0000313" key="1">
    <source>
        <dbReference type="EMBL" id="CAD5208452.1"/>
    </source>
</evidence>
<dbReference type="EMBL" id="CAJFDI010000001">
    <property type="protein sequence ID" value="CAD5208452.1"/>
    <property type="molecule type" value="Genomic_DNA"/>
</dbReference>
<protein>
    <submittedName>
        <fullName evidence="1">(pine wood nematode) hypothetical protein</fullName>
    </submittedName>
</protein>
<name>A0A7I8XGI8_BURXY</name>
<dbReference type="Proteomes" id="UP000659654">
    <property type="component" value="Unassembled WGS sequence"/>
</dbReference>
<dbReference type="EMBL" id="CAJFCV020000001">
    <property type="protein sequence ID" value="CAG9081553.1"/>
    <property type="molecule type" value="Genomic_DNA"/>
</dbReference>
<comment type="caution">
    <text evidence="1">The sequence shown here is derived from an EMBL/GenBank/DDBJ whole genome shotgun (WGS) entry which is preliminary data.</text>
</comment>
<keyword evidence="2" id="KW-1185">Reference proteome</keyword>
<gene>
    <name evidence="1" type="ORF">BXYJ_LOCUS688</name>
</gene>
<evidence type="ECO:0000313" key="2">
    <source>
        <dbReference type="Proteomes" id="UP000659654"/>
    </source>
</evidence>
<reference evidence="1" key="1">
    <citation type="submission" date="2020-09" db="EMBL/GenBank/DDBJ databases">
        <authorList>
            <person name="Kikuchi T."/>
        </authorList>
    </citation>
    <scope>NUCLEOTIDE SEQUENCE</scope>
    <source>
        <strain evidence="1">Ka4C1</strain>
    </source>
</reference>
<dbReference type="AlphaFoldDB" id="A0A7I8XGI8"/>
<organism evidence="1 2">
    <name type="scientific">Bursaphelenchus xylophilus</name>
    <name type="common">Pinewood nematode worm</name>
    <name type="synonym">Aphelenchoides xylophilus</name>
    <dbReference type="NCBI Taxonomy" id="6326"/>
    <lineage>
        <taxon>Eukaryota</taxon>
        <taxon>Metazoa</taxon>
        <taxon>Ecdysozoa</taxon>
        <taxon>Nematoda</taxon>
        <taxon>Chromadorea</taxon>
        <taxon>Rhabditida</taxon>
        <taxon>Tylenchina</taxon>
        <taxon>Tylenchomorpha</taxon>
        <taxon>Aphelenchoidea</taxon>
        <taxon>Aphelenchoididae</taxon>
        <taxon>Bursaphelenchus</taxon>
    </lineage>
</organism>
<accession>A0A7I8XGI8</accession>
<sequence>MIRKEFRRQGQGLLQIPYRQFSDISHDQNKGGLGLYEHNNFDGSISLKAELVIVDFVRTRDQGFILQSDTEWPCYPDSFPLVQDFGPPQRSRYEGFFHLRRHLLGDQKDRR</sequence>
<proteinExistence type="predicted"/>
<dbReference type="Proteomes" id="UP000582659">
    <property type="component" value="Unassembled WGS sequence"/>
</dbReference>